<dbReference type="PANTHER" id="PTHR12817:SF0">
    <property type="entry name" value="GEO08327P1"/>
    <property type="match status" value="1"/>
</dbReference>
<dbReference type="InterPro" id="IPR024096">
    <property type="entry name" value="NO_sig/Golgi_transp_ligand-bd"/>
</dbReference>
<feature type="region of interest" description="Disordered" evidence="2">
    <location>
        <begin position="1"/>
        <end position="32"/>
    </location>
</feature>
<dbReference type="OrthoDB" id="941624at2759"/>
<keyword evidence="4" id="KW-1185">Reference proteome</keyword>
<dbReference type="PANTHER" id="PTHR12817">
    <property type="entry name" value="TRAFFICKING PROTEIN PARTICLE COMPLEX SUBUNIT 6B"/>
    <property type="match status" value="1"/>
</dbReference>
<comment type="similarity">
    <text evidence="1">Belongs to the TRAPP small subunits family. BET3 subfamily.</text>
</comment>
<sequence length="263" mass="28496">MTSRNSLQSASYLPPSSPFQAQVQSTSTSSLVTPTLSLLADPPPRFLDAAAYDYLVIEMVGALRGGAKRAEEKRRAVEKEMIEAGLLPASSSSLEKQGKKEKDRESTGSGGSGVRSSGLGVTKVDDPEEEGLRVRLEAIGIHVGSNIAERLCKDRGARFTDTLDAVKFVCKDVWALCWDKQVDNLRTNHRGVYVLQDNAFKPILRISSFEGHADAVRRAKLFVAMPAGIIRGALARIGYHGVVVPEITTLPQCTFQVKLPKGS</sequence>
<dbReference type="Gene3D" id="3.30.1380.20">
    <property type="entry name" value="Trafficking protein particle complex subunit 3"/>
    <property type="match status" value="1"/>
</dbReference>
<evidence type="ECO:0000313" key="4">
    <source>
        <dbReference type="Proteomes" id="UP000294933"/>
    </source>
</evidence>
<reference evidence="3 4" key="1">
    <citation type="submission" date="2018-06" db="EMBL/GenBank/DDBJ databases">
        <title>A transcriptomic atlas of mushroom development highlights an independent origin of complex multicellularity.</title>
        <authorList>
            <consortium name="DOE Joint Genome Institute"/>
            <person name="Krizsan K."/>
            <person name="Almasi E."/>
            <person name="Merenyi Z."/>
            <person name="Sahu N."/>
            <person name="Viragh M."/>
            <person name="Koszo T."/>
            <person name="Mondo S."/>
            <person name="Kiss B."/>
            <person name="Balint B."/>
            <person name="Kues U."/>
            <person name="Barry K."/>
            <person name="Hegedus J.C."/>
            <person name="Henrissat B."/>
            <person name="Johnson J."/>
            <person name="Lipzen A."/>
            <person name="Ohm R."/>
            <person name="Nagy I."/>
            <person name="Pangilinan J."/>
            <person name="Yan J."/>
            <person name="Xiong Y."/>
            <person name="Grigoriev I.V."/>
            <person name="Hibbett D.S."/>
            <person name="Nagy L.G."/>
        </authorList>
    </citation>
    <scope>NUCLEOTIDE SEQUENCE [LARGE SCALE GENOMIC DNA]</scope>
    <source>
        <strain evidence="3 4">SZMC22713</strain>
    </source>
</reference>
<dbReference type="GO" id="GO:0006888">
    <property type="term" value="P:endoplasmic reticulum to Golgi vesicle-mediated transport"/>
    <property type="evidence" value="ECO:0007669"/>
    <property type="project" value="TreeGrafter"/>
</dbReference>
<feature type="region of interest" description="Disordered" evidence="2">
    <location>
        <begin position="88"/>
        <end position="124"/>
    </location>
</feature>
<dbReference type="Pfam" id="PF04051">
    <property type="entry name" value="TRAPP"/>
    <property type="match status" value="1"/>
</dbReference>
<feature type="compositionally biased region" description="Basic and acidic residues" evidence="2">
    <location>
        <begin position="96"/>
        <end position="106"/>
    </location>
</feature>
<dbReference type="VEuPathDB" id="FungiDB:BD410DRAFT_788635"/>
<gene>
    <name evidence="3" type="ORF">BD410DRAFT_788635</name>
</gene>
<evidence type="ECO:0000313" key="3">
    <source>
        <dbReference type="EMBL" id="TDL22370.1"/>
    </source>
</evidence>
<dbReference type="GO" id="GO:0005801">
    <property type="term" value="C:cis-Golgi network"/>
    <property type="evidence" value="ECO:0007669"/>
    <property type="project" value="TreeGrafter"/>
</dbReference>
<name>A0A4Y7Q6C1_9AGAM</name>
<proteinExistence type="inferred from homology"/>
<dbReference type="InterPro" id="IPR007194">
    <property type="entry name" value="TRAPP_component"/>
</dbReference>
<dbReference type="Proteomes" id="UP000294933">
    <property type="component" value="Unassembled WGS sequence"/>
</dbReference>
<dbReference type="AlphaFoldDB" id="A0A4Y7Q6C1"/>
<evidence type="ECO:0000256" key="2">
    <source>
        <dbReference type="SAM" id="MobiDB-lite"/>
    </source>
</evidence>
<dbReference type="CDD" id="cd14944">
    <property type="entry name" value="TRAPPC6A_Trs33"/>
    <property type="match status" value="1"/>
</dbReference>
<dbReference type="STRING" id="50990.A0A4Y7Q6C1"/>
<feature type="compositionally biased region" description="Polar residues" evidence="2">
    <location>
        <begin position="1"/>
        <end position="11"/>
    </location>
</feature>
<dbReference type="EMBL" id="ML170175">
    <property type="protein sequence ID" value="TDL22370.1"/>
    <property type="molecule type" value="Genomic_DNA"/>
</dbReference>
<dbReference type="GO" id="GO:0030008">
    <property type="term" value="C:TRAPP complex"/>
    <property type="evidence" value="ECO:0007669"/>
    <property type="project" value="TreeGrafter"/>
</dbReference>
<evidence type="ECO:0000256" key="1">
    <source>
        <dbReference type="ARBA" id="ARBA00006218"/>
    </source>
</evidence>
<accession>A0A4Y7Q6C1</accession>
<dbReference type="SUPFAM" id="SSF111126">
    <property type="entry name" value="Ligand-binding domain in the NO signalling and Golgi transport"/>
    <property type="match status" value="1"/>
</dbReference>
<dbReference type="InterPro" id="IPR037992">
    <property type="entry name" value="TRAPPC6/Trs33"/>
</dbReference>
<protein>
    <submittedName>
        <fullName evidence="3">Transport protein particle component</fullName>
    </submittedName>
</protein>
<organism evidence="3 4">
    <name type="scientific">Rickenella mellea</name>
    <dbReference type="NCBI Taxonomy" id="50990"/>
    <lineage>
        <taxon>Eukaryota</taxon>
        <taxon>Fungi</taxon>
        <taxon>Dikarya</taxon>
        <taxon>Basidiomycota</taxon>
        <taxon>Agaricomycotina</taxon>
        <taxon>Agaricomycetes</taxon>
        <taxon>Hymenochaetales</taxon>
        <taxon>Rickenellaceae</taxon>
        <taxon>Rickenella</taxon>
    </lineage>
</organism>
<dbReference type="GO" id="GO:0005802">
    <property type="term" value="C:trans-Golgi network"/>
    <property type="evidence" value="ECO:0007669"/>
    <property type="project" value="TreeGrafter"/>
</dbReference>